<dbReference type="Proteomes" id="UP000280881">
    <property type="component" value="Unassembled WGS sequence"/>
</dbReference>
<dbReference type="SFLD" id="SFLDG01099">
    <property type="entry name" value="Uncharacterised_Radical_SAM_Su"/>
    <property type="match status" value="1"/>
</dbReference>
<keyword evidence="2" id="KW-0004">4Fe-4S</keyword>
<dbReference type="GO" id="GO:0051539">
    <property type="term" value="F:4 iron, 4 sulfur cluster binding"/>
    <property type="evidence" value="ECO:0007669"/>
    <property type="project" value="UniProtKB-KW"/>
</dbReference>
<feature type="binding site" evidence="8">
    <location>
        <position position="73"/>
    </location>
    <ligand>
        <name>[4Fe-4S] cluster</name>
        <dbReference type="ChEBI" id="CHEBI:49883"/>
        <note>4Fe-4S-S-AdoMet</note>
    </ligand>
</feature>
<dbReference type="EMBL" id="RBIE01000005">
    <property type="protein sequence ID" value="RKQ60358.1"/>
    <property type="molecule type" value="Genomic_DNA"/>
</dbReference>
<evidence type="ECO:0000256" key="5">
    <source>
        <dbReference type="ARBA" id="ARBA00023002"/>
    </source>
</evidence>
<keyword evidence="10" id="KW-0670">Pyruvate</keyword>
<dbReference type="PROSITE" id="PS01087">
    <property type="entry name" value="RADICAL_ACTIVATING"/>
    <property type="match status" value="1"/>
</dbReference>
<protein>
    <submittedName>
        <fullName evidence="10">Putative pyruvate formate lyase activating enzyme</fullName>
    </submittedName>
</protein>
<comment type="similarity">
    <text evidence="1">Belongs to the organic radical-activating enzymes family.</text>
</comment>
<accession>A0A420W5Q5</accession>
<dbReference type="RefSeq" id="WP_121171848.1">
    <property type="nucleotide sequence ID" value="NZ_RBIE01000005.1"/>
</dbReference>
<evidence type="ECO:0000313" key="11">
    <source>
        <dbReference type="Proteomes" id="UP000280881"/>
    </source>
</evidence>
<keyword evidence="10" id="KW-0456">Lyase</keyword>
<feature type="binding site" evidence="8">
    <location>
        <position position="69"/>
    </location>
    <ligand>
        <name>[4Fe-4S] cluster</name>
        <dbReference type="ChEBI" id="CHEBI:49883"/>
        <note>4Fe-4S-S-AdoMet</note>
    </ligand>
</feature>
<dbReference type="Pfam" id="PF04055">
    <property type="entry name" value="Radical_SAM"/>
    <property type="match status" value="1"/>
</dbReference>
<dbReference type="GO" id="GO:0016829">
    <property type="term" value="F:lyase activity"/>
    <property type="evidence" value="ECO:0007669"/>
    <property type="project" value="UniProtKB-KW"/>
</dbReference>
<dbReference type="Gene3D" id="3.20.20.70">
    <property type="entry name" value="Aldolase class I"/>
    <property type="match status" value="1"/>
</dbReference>
<keyword evidence="5" id="KW-0560">Oxidoreductase</keyword>
<feature type="domain" description="Radical SAM core" evidence="9">
    <location>
        <begin position="64"/>
        <end position="195"/>
    </location>
</feature>
<dbReference type="CDD" id="cd01335">
    <property type="entry name" value="Radical_SAM"/>
    <property type="match status" value="1"/>
</dbReference>
<dbReference type="InterPro" id="IPR013785">
    <property type="entry name" value="Aldolase_TIM"/>
</dbReference>
<dbReference type="GO" id="GO:0016491">
    <property type="term" value="F:oxidoreductase activity"/>
    <property type="evidence" value="ECO:0007669"/>
    <property type="project" value="UniProtKB-KW"/>
</dbReference>
<feature type="binding site" evidence="8">
    <location>
        <position position="76"/>
    </location>
    <ligand>
        <name>[4Fe-4S] cluster</name>
        <dbReference type="ChEBI" id="CHEBI:49883"/>
        <note>4Fe-4S-S-AdoMet</note>
    </ligand>
</feature>
<dbReference type="PANTHER" id="PTHR43075">
    <property type="entry name" value="FORMATE LYASE ACTIVATING ENZYME, PUTATIVE (AFU_ORTHOLOGUE AFUA_2G15630)-RELATED"/>
    <property type="match status" value="1"/>
</dbReference>
<evidence type="ECO:0000256" key="4">
    <source>
        <dbReference type="ARBA" id="ARBA00022723"/>
    </source>
</evidence>
<keyword evidence="11" id="KW-1185">Reference proteome</keyword>
<evidence type="ECO:0000256" key="6">
    <source>
        <dbReference type="ARBA" id="ARBA00023004"/>
    </source>
</evidence>
<name>A0A420W5Q5_9BACT</name>
<dbReference type="GO" id="GO:0046872">
    <property type="term" value="F:metal ion binding"/>
    <property type="evidence" value="ECO:0007669"/>
    <property type="project" value="UniProtKB-KW"/>
</dbReference>
<evidence type="ECO:0000256" key="3">
    <source>
        <dbReference type="ARBA" id="ARBA00022691"/>
    </source>
</evidence>
<dbReference type="InterPro" id="IPR016431">
    <property type="entry name" value="Pyrv-formate_lyase-activ_prd"/>
</dbReference>
<dbReference type="InterPro" id="IPR007197">
    <property type="entry name" value="rSAM"/>
</dbReference>
<dbReference type="AlphaFoldDB" id="A0A420W5Q5"/>
<comment type="cofactor">
    <cofactor evidence="8">
        <name>[4Fe-4S] cluster</name>
        <dbReference type="ChEBI" id="CHEBI:49883"/>
    </cofactor>
    <text evidence="8">Binds 1 [4Fe-4S] cluster. The cluster is coordinated with 3 cysteines and an exchangeable S-adenosyl-L-methionine.</text>
</comment>
<gene>
    <name evidence="10" type="ORF">C7457_1619</name>
</gene>
<organism evidence="10 11">
    <name type="scientific">Thermovibrio guaymasensis</name>
    <dbReference type="NCBI Taxonomy" id="240167"/>
    <lineage>
        <taxon>Bacteria</taxon>
        <taxon>Pseudomonadati</taxon>
        <taxon>Aquificota</taxon>
        <taxon>Aquificia</taxon>
        <taxon>Desulfurobacteriales</taxon>
        <taxon>Desulfurobacteriaceae</taxon>
        <taxon>Thermovibrio</taxon>
    </lineage>
</organism>
<keyword evidence="7 8" id="KW-0411">Iron-sulfur</keyword>
<evidence type="ECO:0000256" key="7">
    <source>
        <dbReference type="ARBA" id="ARBA00023014"/>
    </source>
</evidence>
<evidence type="ECO:0000256" key="2">
    <source>
        <dbReference type="ARBA" id="ARBA00022485"/>
    </source>
</evidence>
<dbReference type="PANTHER" id="PTHR43075:SF1">
    <property type="entry name" value="FORMATE LYASE ACTIVATING ENZYME, PUTATIVE (AFU_ORTHOLOGUE AFUA_2G15630)-RELATED"/>
    <property type="match status" value="1"/>
</dbReference>
<dbReference type="SUPFAM" id="SSF102114">
    <property type="entry name" value="Radical SAM enzymes"/>
    <property type="match status" value="1"/>
</dbReference>
<dbReference type="InterPro" id="IPR001989">
    <property type="entry name" value="Radical_activat_CS"/>
</dbReference>
<dbReference type="PIRSF" id="PIRSF004869">
    <property type="entry name" value="PflX_prd"/>
    <property type="match status" value="1"/>
</dbReference>
<evidence type="ECO:0000256" key="8">
    <source>
        <dbReference type="PIRSR" id="PIRSR004869-50"/>
    </source>
</evidence>
<evidence type="ECO:0000313" key="10">
    <source>
        <dbReference type="EMBL" id="RKQ60358.1"/>
    </source>
</evidence>
<evidence type="ECO:0000256" key="1">
    <source>
        <dbReference type="ARBA" id="ARBA00009777"/>
    </source>
</evidence>
<keyword evidence="6 8" id="KW-0408">Iron</keyword>
<reference evidence="10 11" key="1">
    <citation type="submission" date="2018-10" db="EMBL/GenBank/DDBJ databases">
        <title>Genomic Encyclopedia of Type Strains, Phase IV (KMG-IV): sequencing the most valuable type-strain genomes for metagenomic binning, comparative biology and taxonomic classification.</title>
        <authorList>
            <person name="Goeker M."/>
        </authorList>
    </citation>
    <scope>NUCLEOTIDE SEQUENCE [LARGE SCALE GENOMIC DNA]</scope>
    <source>
        <strain evidence="10 11">DSM 15521</strain>
    </source>
</reference>
<comment type="caution">
    <text evidence="10">The sequence shown here is derived from an EMBL/GenBank/DDBJ whole genome shotgun (WGS) entry which is preliminary data.</text>
</comment>
<sequence>MEGTVEKLYSFISPCRLCPRECLSKRSEGELGFCRVTDEPMVSSFGPHFGEEPVLVGYGGSGTIFFTGCNLGCVFCQNYQISHLMEGEYISLSDLADIMLHLQERGCHNINLVTPTHQVPQIFAAVDEARGKGLKLPIVYNCGGYESLEVLRELEGLVQIYMPDFKTLSREFAAKYLKAPDYPEVVKEALLEMHRQVGDLEVNEFGIAKKGLIVRHLVMPNWAEDSKAVLKWIAENLGRNTYTNVMDQYYPYYKACDYPEICRRITPEEFEEVYSFAKRLGLRLAV</sequence>
<keyword evidence="3 8" id="KW-0949">S-adenosyl-L-methionine</keyword>
<keyword evidence="4 8" id="KW-0479">Metal-binding</keyword>
<dbReference type="SFLD" id="SFLDS00029">
    <property type="entry name" value="Radical_SAM"/>
    <property type="match status" value="1"/>
</dbReference>
<evidence type="ECO:0000259" key="9">
    <source>
        <dbReference type="Pfam" id="PF04055"/>
    </source>
</evidence>
<dbReference type="InterPro" id="IPR040085">
    <property type="entry name" value="MJ0674-like"/>
</dbReference>
<dbReference type="InterPro" id="IPR058240">
    <property type="entry name" value="rSAM_sf"/>
</dbReference>
<proteinExistence type="inferred from homology"/>
<dbReference type="OrthoDB" id="9781783at2"/>